<sequence>MHRSALLYVGVSLLAMLLLLLLLLLLIVPTLRVGMPPGTLCVPLSTPSLSLAQG</sequence>
<keyword evidence="1" id="KW-1133">Transmembrane helix</keyword>
<protein>
    <submittedName>
        <fullName evidence="2">Uncharacterized protein</fullName>
    </submittedName>
</protein>
<accession>A0A1H0MD07</accession>
<keyword evidence="1" id="KW-0472">Membrane</keyword>
<keyword evidence="1" id="KW-0812">Transmembrane</keyword>
<evidence type="ECO:0000313" key="2">
    <source>
        <dbReference type="EMBL" id="SDO78195.1"/>
    </source>
</evidence>
<reference evidence="2 3" key="1">
    <citation type="submission" date="2016-10" db="EMBL/GenBank/DDBJ databases">
        <authorList>
            <person name="de Groot N.N."/>
        </authorList>
    </citation>
    <scope>NUCLEOTIDE SEQUENCE [LARGE SCALE GENOMIC DNA]</scope>
    <source>
        <strain evidence="2 3">CECT 7543</strain>
    </source>
</reference>
<proteinExistence type="predicted"/>
<gene>
    <name evidence="2" type="ORF">SAMN04489798_3839</name>
</gene>
<dbReference type="RefSeq" id="WP_157695029.1">
    <property type="nucleotide sequence ID" value="NZ_LT629705.1"/>
</dbReference>
<evidence type="ECO:0000313" key="3">
    <source>
        <dbReference type="Proteomes" id="UP000198827"/>
    </source>
</evidence>
<organism evidence="2 3">
    <name type="scientific">Pseudomonas arsenicoxydans</name>
    <dbReference type="NCBI Taxonomy" id="702115"/>
    <lineage>
        <taxon>Bacteria</taxon>
        <taxon>Pseudomonadati</taxon>
        <taxon>Pseudomonadota</taxon>
        <taxon>Gammaproteobacteria</taxon>
        <taxon>Pseudomonadales</taxon>
        <taxon>Pseudomonadaceae</taxon>
        <taxon>Pseudomonas</taxon>
    </lineage>
</organism>
<dbReference type="AlphaFoldDB" id="A0A1H0MD07"/>
<dbReference type="EMBL" id="LT629705">
    <property type="protein sequence ID" value="SDO78195.1"/>
    <property type="molecule type" value="Genomic_DNA"/>
</dbReference>
<dbReference type="Proteomes" id="UP000198827">
    <property type="component" value="Chromosome I"/>
</dbReference>
<feature type="transmembrane region" description="Helical" evidence="1">
    <location>
        <begin position="6"/>
        <end position="28"/>
    </location>
</feature>
<name>A0A1H0MD07_9PSED</name>
<evidence type="ECO:0000256" key="1">
    <source>
        <dbReference type="SAM" id="Phobius"/>
    </source>
</evidence>